<protein>
    <submittedName>
        <fullName evidence="10">E3 ubiquitin-protein ligase TRIM22-like isoform X1</fullName>
    </submittedName>
</protein>
<dbReference type="Gene3D" id="3.30.40.10">
    <property type="entry name" value="Zinc/RING finger domain, C3HC4 (zinc finger)"/>
    <property type="match status" value="1"/>
</dbReference>
<dbReference type="PRINTS" id="PR01407">
    <property type="entry name" value="BUTYPHLNCDUF"/>
</dbReference>
<dbReference type="PROSITE" id="PS50119">
    <property type="entry name" value="ZF_BBOX"/>
    <property type="match status" value="1"/>
</dbReference>
<evidence type="ECO:0000256" key="4">
    <source>
        <dbReference type="PROSITE-ProRule" id="PRU00024"/>
    </source>
</evidence>
<feature type="domain" description="B box-type" evidence="7">
    <location>
        <begin position="90"/>
        <end position="129"/>
    </location>
</feature>
<dbReference type="PANTHER" id="PTHR24103">
    <property type="entry name" value="E3 UBIQUITIN-PROTEIN LIGASE TRIM"/>
    <property type="match status" value="1"/>
</dbReference>
<dbReference type="RefSeq" id="XP_035886065.1">
    <property type="nucleotide sequence ID" value="XM_036030172.1"/>
</dbReference>
<evidence type="ECO:0000256" key="3">
    <source>
        <dbReference type="ARBA" id="ARBA00022833"/>
    </source>
</evidence>
<dbReference type="SMART" id="SM00184">
    <property type="entry name" value="RING"/>
    <property type="match status" value="1"/>
</dbReference>
<dbReference type="PROSITE" id="PS50089">
    <property type="entry name" value="ZF_RING_2"/>
    <property type="match status" value="1"/>
</dbReference>
<organism evidence="9 10">
    <name type="scientific">Phyllostomus discolor</name>
    <name type="common">pale spear-nosed bat</name>
    <dbReference type="NCBI Taxonomy" id="89673"/>
    <lineage>
        <taxon>Eukaryota</taxon>
        <taxon>Metazoa</taxon>
        <taxon>Chordata</taxon>
        <taxon>Craniata</taxon>
        <taxon>Vertebrata</taxon>
        <taxon>Euteleostomi</taxon>
        <taxon>Mammalia</taxon>
        <taxon>Eutheria</taxon>
        <taxon>Laurasiatheria</taxon>
        <taxon>Chiroptera</taxon>
        <taxon>Yangochiroptera</taxon>
        <taxon>Phyllostomidae</taxon>
        <taxon>Phyllostominae</taxon>
        <taxon>Phyllostomus</taxon>
    </lineage>
</organism>
<dbReference type="GeneID" id="114499954"/>
<proteinExistence type="predicted"/>
<feature type="coiled-coil region" evidence="5">
    <location>
        <begin position="130"/>
        <end position="167"/>
    </location>
</feature>
<dbReference type="SUPFAM" id="SSF49899">
    <property type="entry name" value="Concanavalin A-like lectins/glucanases"/>
    <property type="match status" value="1"/>
</dbReference>
<dbReference type="Pfam" id="PF00622">
    <property type="entry name" value="SPRY"/>
    <property type="match status" value="1"/>
</dbReference>
<dbReference type="Pfam" id="PF13445">
    <property type="entry name" value="zf-RING_UBOX"/>
    <property type="match status" value="1"/>
</dbReference>
<dbReference type="PROSITE" id="PS00518">
    <property type="entry name" value="ZF_RING_1"/>
    <property type="match status" value="1"/>
</dbReference>
<dbReference type="Gene3D" id="3.30.160.60">
    <property type="entry name" value="Classic Zinc Finger"/>
    <property type="match status" value="1"/>
</dbReference>
<gene>
    <name evidence="10" type="primary">LOC114499954</name>
</gene>
<reference evidence="10" key="1">
    <citation type="submission" date="2025-08" db="UniProtKB">
        <authorList>
            <consortium name="RefSeq"/>
        </authorList>
    </citation>
    <scope>IDENTIFICATION</scope>
    <source>
        <tissue evidence="10">Muscle</tissue>
    </source>
</reference>
<dbReference type="InterPro" id="IPR003877">
    <property type="entry name" value="SPRY_dom"/>
</dbReference>
<dbReference type="SUPFAM" id="SSF57845">
    <property type="entry name" value="B-box zinc-binding domain"/>
    <property type="match status" value="1"/>
</dbReference>
<dbReference type="SUPFAM" id="SSF57850">
    <property type="entry name" value="RING/U-box"/>
    <property type="match status" value="1"/>
</dbReference>
<dbReference type="Proteomes" id="UP000504628">
    <property type="component" value="Chromosome 6"/>
</dbReference>
<dbReference type="InterPro" id="IPR017907">
    <property type="entry name" value="Znf_RING_CS"/>
</dbReference>
<dbReference type="InterPro" id="IPR003879">
    <property type="entry name" value="Butyrophylin_SPRY"/>
</dbReference>
<evidence type="ECO:0000256" key="2">
    <source>
        <dbReference type="ARBA" id="ARBA00022771"/>
    </source>
</evidence>
<evidence type="ECO:0000313" key="9">
    <source>
        <dbReference type="Proteomes" id="UP000504628"/>
    </source>
</evidence>
<dbReference type="InterPro" id="IPR000315">
    <property type="entry name" value="Znf_B-box"/>
</dbReference>
<evidence type="ECO:0000259" key="8">
    <source>
        <dbReference type="PROSITE" id="PS50188"/>
    </source>
</evidence>
<sequence length="481" mass="55004">MDFSSQESINAVTCPICQELLTEPMSLDCGHSFCQACITAESESGSPLGLECCCPVCQSRYQPWNLQFNWQLAERVNKFRGVDLNSHKPRRRDLCEHHGENYDIFCKDDEKAICRLCVQEHQGHQMSPIVEVVKEYQEKLQEALKKLSQEQQEAEQLEADINEERITWKKLIQTERERILQGFEQMRGILDKEEQRELQKLEEDEVNVNELTSDLQPHMPESVEAIDMPQDVINVLRRTEIDTLNKPKIVSNKAKSAFRFSDLTGMLQMFKELTEVQSYWVDLMLNPLDAVSNVVISADQRQVTVGQHSMSSNVYPCNPCNFSAFDVVGNQHFSSGKYYWEVDVSGKIAWILGVYSTASNLNRKKSSGFVFNPNVNDSNAYSRFRPENGFWVIGLQNESEYTAFEDSPTSDPKVLTLYMAVPPHRVGVFLDYEAGTVSFFNVTNQGSLIYKFSKCQFSQTAYPYFNPWNCPVPMTLCPPGS</sequence>
<dbReference type="InterPro" id="IPR027370">
    <property type="entry name" value="Znf-RING_euk"/>
</dbReference>
<dbReference type="InterPro" id="IPR050143">
    <property type="entry name" value="TRIM/RBCC"/>
</dbReference>
<evidence type="ECO:0000256" key="1">
    <source>
        <dbReference type="ARBA" id="ARBA00022723"/>
    </source>
</evidence>
<evidence type="ECO:0000259" key="6">
    <source>
        <dbReference type="PROSITE" id="PS50089"/>
    </source>
</evidence>
<dbReference type="InterPro" id="IPR043136">
    <property type="entry name" value="B30.2/SPRY_sf"/>
</dbReference>
<keyword evidence="5" id="KW-0175">Coiled coil</keyword>
<dbReference type="PROSITE" id="PS50188">
    <property type="entry name" value="B302_SPRY"/>
    <property type="match status" value="1"/>
</dbReference>
<dbReference type="SMART" id="SM00336">
    <property type="entry name" value="BBOX"/>
    <property type="match status" value="1"/>
</dbReference>
<dbReference type="InterPro" id="IPR001841">
    <property type="entry name" value="Znf_RING"/>
</dbReference>
<keyword evidence="1" id="KW-0479">Metal-binding</keyword>
<keyword evidence="3" id="KW-0862">Zinc</keyword>
<dbReference type="SMART" id="SM00449">
    <property type="entry name" value="SPRY"/>
    <property type="match status" value="1"/>
</dbReference>
<evidence type="ECO:0000313" key="10">
    <source>
        <dbReference type="RefSeq" id="XP_035886065.1"/>
    </source>
</evidence>
<dbReference type="InterPro" id="IPR001870">
    <property type="entry name" value="B30.2/SPRY"/>
</dbReference>
<dbReference type="Gene3D" id="2.60.120.920">
    <property type="match status" value="1"/>
</dbReference>
<dbReference type="GO" id="GO:0008270">
    <property type="term" value="F:zinc ion binding"/>
    <property type="evidence" value="ECO:0007669"/>
    <property type="project" value="UniProtKB-KW"/>
</dbReference>
<keyword evidence="2 4" id="KW-0863">Zinc-finger</keyword>
<feature type="domain" description="B30.2/SPRY" evidence="8">
    <location>
        <begin position="263"/>
        <end position="481"/>
    </location>
</feature>
<evidence type="ECO:0000259" key="7">
    <source>
        <dbReference type="PROSITE" id="PS50119"/>
    </source>
</evidence>
<dbReference type="InterPro" id="IPR013320">
    <property type="entry name" value="ConA-like_dom_sf"/>
</dbReference>
<name>A0A7E6E4U4_9CHIR</name>
<dbReference type="InterPro" id="IPR013083">
    <property type="entry name" value="Znf_RING/FYVE/PHD"/>
</dbReference>
<dbReference type="AlphaFoldDB" id="A0A7E6E4U4"/>
<evidence type="ECO:0000256" key="5">
    <source>
        <dbReference type="SAM" id="Coils"/>
    </source>
</evidence>
<accession>A0A7E6E4U4</accession>
<keyword evidence="9" id="KW-1185">Reference proteome</keyword>
<dbReference type="Pfam" id="PF00643">
    <property type="entry name" value="zf-B_box"/>
    <property type="match status" value="1"/>
</dbReference>
<feature type="domain" description="RING-type" evidence="6">
    <location>
        <begin position="14"/>
        <end position="58"/>
    </location>
</feature>